<protein>
    <submittedName>
        <fullName evidence="1">Uncharacterized protein</fullName>
    </submittedName>
</protein>
<name>A0ACC3DDJ6_9PEZI</name>
<dbReference type="EMBL" id="JAWDJW010006334">
    <property type="protein sequence ID" value="KAK3065599.1"/>
    <property type="molecule type" value="Genomic_DNA"/>
</dbReference>
<comment type="caution">
    <text evidence="1">The sequence shown here is derived from an EMBL/GenBank/DDBJ whole genome shotgun (WGS) entry which is preliminary data.</text>
</comment>
<evidence type="ECO:0000313" key="1">
    <source>
        <dbReference type="EMBL" id="KAK3065599.1"/>
    </source>
</evidence>
<evidence type="ECO:0000313" key="2">
    <source>
        <dbReference type="Proteomes" id="UP001186974"/>
    </source>
</evidence>
<keyword evidence="2" id="KW-1185">Reference proteome</keyword>
<organism evidence="1 2">
    <name type="scientific">Coniosporium uncinatum</name>
    <dbReference type="NCBI Taxonomy" id="93489"/>
    <lineage>
        <taxon>Eukaryota</taxon>
        <taxon>Fungi</taxon>
        <taxon>Dikarya</taxon>
        <taxon>Ascomycota</taxon>
        <taxon>Pezizomycotina</taxon>
        <taxon>Dothideomycetes</taxon>
        <taxon>Dothideomycetes incertae sedis</taxon>
        <taxon>Coniosporium</taxon>
    </lineage>
</organism>
<sequence length="297" mass="33426">MDLNAPASALNAINAPREPRSRLDVVRIEAWIRSGGTTEQQSTTKSEVILELRHWLERRFGNYKDIKMQRLHAEAMLKEFGAQGHAHPLVSTNNSAAETVAAATAGTMKARKLINEKGQEDMIGLFLAMSLKYLGVKWISLDHVVGDAITDRAHKVDAEVVGALMAVGENCASIEVLRMLVNINSAGEVLESGRKLIDEVAQRQKEKEKEQEQFEESTDDPRPMRAPEPLNKEQGKENRKVMTPEQAAKDQERKKKERQRKEAQKKRKAQAKRSQIRVAVEEVQAVESEEEDNERSV</sequence>
<reference evidence="1" key="1">
    <citation type="submission" date="2024-09" db="EMBL/GenBank/DDBJ databases">
        <title>Black Yeasts Isolated from many extreme environments.</title>
        <authorList>
            <person name="Coleine C."/>
            <person name="Stajich J.E."/>
            <person name="Selbmann L."/>
        </authorList>
    </citation>
    <scope>NUCLEOTIDE SEQUENCE</scope>
    <source>
        <strain evidence="1">CCFEE 5737</strain>
    </source>
</reference>
<accession>A0ACC3DDJ6</accession>
<proteinExistence type="predicted"/>
<dbReference type="Proteomes" id="UP001186974">
    <property type="component" value="Unassembled WGS sequence"/>
</dbReference>
<gene>
    <name evidence="1" type="ORF">LTS18_000076</name>
</gene>